<evidence type="ECO:0000313" key="2">
    <source>
        <dbReference type="EMBL" id="CAF1506992.1"/>
    </source>
</evidence>
<feature type="compositionally biased region" description="Low complexity" evidence="1">
    <location>
        <begin position="34"/>
        <end position="54"/>
    </location>
</feature>
<dbReference type="Proteomes" id="UP000677228">
    <property type="component" value="Unassembled WGS sequence"/>
</dbReference>
<dbReference type="EMBL" id="CAJNOK010034749">
    <property type="protein sequence ID" value="CAF1506992.1"/>
    <property type="molecule type" value="Genomic_DNA"/>
</dbReference>
<dbReference type="Proteomes" id="UP000682733">
    <property type="component" value="Unassembled WGS sequence"/>
</dbReference>
<gene>
    <name evidence="2" type="ORF">OVA965_LOCUS37196</name>
    <name evidence="3" type="ORF">TMI583_LOCUS38260</name>
</gene>
<reference evidence="3" key="1">
    <citation type="submission" date="2021-02" db="EMBL/GenBank/DDBJ databases">
        <authorList>
            <person name="Nowell W R."/>
        </authorList>
    </citation>
    <scope>NUCLEOTIDE SEQUENCE</scope>
</reference>
<name>A0A8S2TN97_9BILA</name>
<evidence type="ECO:0000313" key="3">
    <source>
        <dbReference type="EMBL" id="CAF4295143.1"/>
    </source>
</evidence>
<protein>
    <submittedName>
        <fullName evidence="3">Uncharacterized protein</fullName>
    </submittedName>
</protein>
<accession>A0A8S2TN97</accession>
<proteinExistence type="predicted"/>
<evidence type="ECO:0000313" key="4">
    <source>
        <dbReference type="Proteomes" id="UP000682733"/>
    </source>
</evidence>
<evidence type="ECO:0000256" key="1">
    <source>
        <dbReference type="SAM" id="MobiDB-lite"/>
    </source>
</evidence>
<sequence>MHGTETWEIKPQRPPSNFFTQLNAVITRQQAKRVSPVPCPTTVTPSVPTPISSTNNPLPPLFDFSLDRIRKDKW</sequence>
<feature type="region of interest" description="Disordered" evidence="1">
    <location>
        <begin position="33"/>
        <end position="58"/>
    </location>
</feature>
<comment type="caution">
    <text evidence="3">The sequence shown here is derived from an EMBL/GenBank/DDBJ whole genome shotgun (WGS) entry which is preliminary data.</text>
</comment>
<dbReference type="AlphaFoldDB" id="A0A8S2TN97"/>
<dbReference type="EMBL" id="CAJOBA010056797">
    <property type="protein sequence ID" value="CAF4295143.1"/>
    <property type="molecule type" value="Genomic_DNA"/>
</dbReference>
<organism evidence="3 4">
    <name type="scientific">Didymodactylos carnosus</name>
    <dbReference type="NCBI Taxonomy" id="1234261"/>
    <lineage>
        <taxon>Eukaryota</taxon>
        <taxon>Metazoa</taxon>
        <taxon>Spiralia</taxon>
        <taxon>Gnathifera</taxon>
        <taxon>Rotifera</taxon>
        <taxon>Eurotatoria</taxon>
        <taxon>Bdelloidea</taxon>
        <taxon>Philodinida</taxon>
        <taxon>Philodinidae</taxon>
        <taxon>Didymodactylos</taxon>
    </lineage>
</organism>